<dbReference type="KEGG" id="ttu:TERTU_2303"/>
<proteinExistence type="predicted"/>
<dbReference type="EMBL" id="CP001614">
    <property type="protein sequence ID" value="ACR11006.1"/>
    <property type="molecule type" value="Genomic_DNA"/>
</dbReference>
<evidence type="ECO:0000313" key="2">
    <source>
        <dbReference type="Proteomes" id="UP000009080"/>
    </source>
</evidence>
<organism evidence="1 2">
    <name type="scientific">Teredinibacter turnerae (strain ATCC 39867 / T7901)</name>
    <dbReference type="NCBI Taxonomy" id="377629"/>
    <lineage>
        <taxon>Bacteria</taxon>
        <taxon>Pseudomonadati</taxon>
        <taxon>Pseudomonadota</taxon>
        <taxon>Gammaproteobacteria</taxon>
        <taxon>Cellvibrionales</taxon>
        <taxon>Cellvibrionaceae</taxon>
        <taxon>Teredinibacter</taxon>
    </lineage>
</organism>
<keyword evidence="2" id="KW-1185">Reference proteome</keyword>
<reference evidence="1 2" key="1">
    <citation type="journal article" date="2009" name="PLoS ONE">
        <title>The complete genome of Teredinibacter turnerae T7901: an intracellular endosymbiont of marine wood-boring bivalves (shipworms).</title>
        <authorList>
            <person name="Yang J.C."/>
            <person name="Madupu R."/>
            <person name="Durkin A.S."/>
            <person name="Ekborg N.A."/>
            <person name="Pedamallu C.S."/>
            <person name="Hostetler J.B."/>
            <person name="Radune D."/>
            <person name="Toms B.S."/>
            <person name="Henrissat B."/>
            <person name="Coutinho P.M."/>
            <person name="Schwarz S."/>
            <person name="Field L."/>
            <person name="Trindade-Silva A.E."/>
            <person name="Soares C.A.G."/>
            <person name="Elshahawi S."/>
            <person name="Hanora A."/>
            <person name="Schmidt E.W."/>
            <person name="Haygood M.G."/>
            <person name="Posfai J."/>
            <person name="Benner J."/>
            <person name="Madinger C."/>
            <person name="Nove J."/>
            <person name="Anton B."/>
            <person name="Chaudhary K."/>
            <person name="Foster J."/>
            <person name="Holman A."/>
            <person name="Kumar S."/>
            <person name="Lessard P.A."/>
            <person name="Luyten Y.A."/>
            <person name="Slatko B."/>
            <person name="Wood N."/>
            <person name="Wu B."/>
            <person name="Teplitski M."/>
            <person name="Mougous J.D."/>
            <person name="Ward N."/>
            <person name="Eisen J.A."/>
            <person name="Badger J.H."/>
            <person name="Distel D.L."/>
        </authorList>
    </citation>
    <scope>NUCLEOTIDE SEQUENCE [LARGE SCALE GENOMIC DNA]</scope>
    <source>
        <strain evidence="2">ATCC 39867 / T7901</strain>
    </source>
</reference>
<dbReference type="HOGENOM" id="CLU_3349723_0_0_6"/>
<protein>
    <submittedName>
        <fullName evidence="1">Uncharacterized protein</fullName>
    </submittedName>
</protein>
<evidence type="ECO:0000313" key="1">
    <source>
        <dbReference type="EMBL" id="ACR11006.1"/>
    </source>
</evidence>
<gene>
    <name evidence="1" type="ordered locus">TERTU_2303</name>
</gene>
<accession>C5BK59</accession>
<sequence>MPKGQCKPLKYWKIHTFTPARQGRAIKKIGSSILSPG</sequence>
<name>C5BK59_TERTT</name>
<dbReference type="Proteomes" id="UP000009080">
    <property type="component" value="Chromosome"/>
</dbReference>
<dbReference type="AlphaFoldDB" id="C5BK59"/>